<evidence type="ECO:0000313" key="2">
    <source>
        <dbReference type="Proteomes" id="UP000234681"/>
    </source>
</evidence>
<gene>
    <name evidence="1" type="ORF">rCG_35455</name>
</gene>
<accession>A6HCP2</accession>
<dbReference type="AlphaFoldDB" id="A6HCP2"/>
<dbReference type="Proteomes" id="UP000234681">
    <property type="component" value="Chromosome 10"/>
</dbReference>
<evidence type="ECO:0000313" key="1">
    <source>
        <dbReference type="EMBL" id="EDM03797.1"/>
    </source>
</evidence>
<sequence>MAISEASCTIAPVTSASTSWRVFALQAWNQPHTVPQAQPTCP</sequence>
<organism evidence="1 2">
    <name type="scientific">Rattus norvegicus</name>
    <name type="common">Rat</name>
    <dbReference type="NCBI Taxonomy" id="10116"/>
    <lineage>
        <taxon>Eukaryota</taxon>
        <taxon>Metazoa</taxon>
        <taxon>Chordata</taxon>
        <taxon>Craniata</taxon>
        <taxon>Vertebrata</taxon>
        <taxon>Euteleostomi</taxon>
        <taxon>Mammalia</taxon>
        <taxon>Eutheria</taxon>
        <taxon>Euarchontoglires</taxon>
        <taxon>Glires</taxon>
        <taxon>Rodentia</taxon>
        <taxon>Myomorpha</taxon>
        <taxon>Muroidea</taxon>
        <taxon>Muridae</taxon>
        <taxon>Murinae</taxon>
        <taxon>Rattus</taxon>
    </lineage>
</organism>
<reference evidence="1 2" key="1">
    <citation type="submission" date="2005-07" db="EMBL/GenBank/DDBJ databases">
        <authorList>
            <person name="Mural R.J."/>
            <person name="Li P.W."/>
            <person name="Adams M.D."/>
            <person name="Amanatides P.G."/>
            <person name="Baden-Tillson H."/>
            <person name="Barnstead M."/>
            <person name="Chin S.H."/>
            <person name="Dew I."/>
            <person name="Evans C.A."/>
            <person name="Ferriera S."/>
            <person name="Flanigan M."/>
            <person name="Fosler C."/>
            <person name="Glodek A."/>
            <person name="Gu Z."/>
            <person name="Holt R.A."/>
            <person name="Jennings D."/>
            <person name="Kraft C.L."/>
            <person name="Lu F."/>
            <person name="Nguyen T."/>
            <person name="Nusskern D.R."/>
            <person name="Pfannkoch C.M."/>
            <person name="Sitter C."/>
            <person name="Sutton G.G."/>
            <person name="Venter J.C."/>
            <person name="Wang Z."/>
            <person name="Woodage T."/>
            <person name="Zheng X.H."/>
            <person name="Zhong F."/>
        </authorList>
    </citation>
    <scope>NUCLEOTIDE SEQUENCE [LARGE SCALE GENOMIC DNA]</scope>
    <source>
        <strain>BN</strain>
        <strain evidence="2">Sprague-Dawley</strain>
    </source>
</reference>
<dbReference type="EMBL" id="CH473948">
    <property type="protein sequence ID" value="EDM03797.1"/>
    <property type="molecule type" value="Genomic_DNA"/>
</dbReference>
<name>A6HCP2_RAT</name>
<proteinExistence type="predicted"/>
<protein>
    <submittedName>
        <fullName evidence="1">RCG35455</fullName>
    </submittedName>
</protein>